<reference evidence="9 10" key="1">
    <citation type="submission" date="2023-03" db="EMBL/GenBank/DDBJ databases">
        <title>Genome insight into feeding habits of ladybird beetles.</title>
        <authorList>
            <person name="Li H.-S."/>
            <person name="Huang Y.-H."/>
            <person name="Pang H."/>
        </authorList>
    </citation>
    <scope>NUCLEOTIDE SEQUENCE [LARGE SCALE GENOMIC DNA]</scope>
    <source>
        <strain evidence="9">SYSU_2023b</strain>
        <tissue evidence="9">Whole body</tissue>
    </source>
</reference>
<dbReference type="FunFam" id="2.40.10.10:FF:000054">
    <property type="entry name" value="Complement C1r subcomponent"/>
    <property type="match status" value="1"/>
</dbReference>
<evidence type="ECO:0000256" key="7">
    <source>
        <dbReference type="SAM" id="SignalP"/>
    </source>
</evidence>
<feature type="signal peptide" evidence="7">
    <location>
        <begin position="1"/>
        <end position="24"/>
    </location>
</feature>
<keyword evidence="2" id="KW-0964">Secreted</keyword>
<dbReference type="CDD" id="cd00190">
    <property type="entry name" value="Tryp_SPc"/>
    <property type="match status" value="1"/>
</dbReference>
<keyword evidence="3 7" id="KW-0732">Signal</keyword>
<dbReference type="SMART" id="SM00020">
    <property type="entry name" value="Tryp_SPc"/>
    <property type="match status" value="1"/>
</dbReference>
<dbReference type="Proteomes" id="UP001431783">
    <property type="component" value="Unassembled WGS sequence"/>
</dbReference>
<comment type="subcellular location">
    <subcellularLocation>
        <location evidence="1">Secreted</location>
    </subcellularLocation>
</comment>
<evidence type="ECO:0000259" key="8">
    <source>
        <dbReference type="PROSITE" id="PS50240"/>
    </source>
</evidence>
<keyword evidence="5" id="KW-0325">Glycoprotein</keyword>
<dbReference type="PROSITE" id="PS50240">
    <property type="entry name" value="TRYPSIN_DOM"/>
    <property type="match status" value="1"/>
</dbReference>
<evidence type="ECO:0000256" key="1">
    <source>
        <dbReference type="ARBA" id="ARBA00004613"/>
    </source>
</evidence>
<feature type="domain" description="Peptidase S1" evidence="8">
    <location>
        <begin position="111"/>
        <end position="363"/>
    </location>
</feature>
<comment type="caution">
    <text evidence="9">The sequence shown here is derived from an EMBL/GenBank/DDBJ whole genome shotgun (WGS) entry which is preliminary data.</text>
</comment>
<dbReference type="InterPro" id="IPR001314">
    <property type="entry name" value="Peptidase_S1A"/>
</dbReference>
<keyword evidence="4" id="KW-1015">Disulfide bond</keyword>
<evidence type="ECO:0000256" key="4">
    <source>
        <dbReference type="ARBA" id="ARBA00023157"/>
    </source>
</evidence>
<sequence length="367" mass="38264">MNAEKTSINAVKFIVFFILSIVSGQGVTPSGDPYFCVPPGICASSGGIDPRIVTPADAEDADIERLIQEVFFNRIITDGTPVPGPVSCPSGRVPCFAQGTDSNCGRSTNTFVDGNAPAGSHPWLAFLMNSTGSFLGGGSLLSPYHVLTAAHKVAPYVNTPNQLTVVMGVNNPATMPPAAYRSVASRISIFSTSTLTYDAATLKNDLAIIRLANPISLTSSTLVNTICLPPAGANYASPPQRCIVAGWGQIQPNNTVVPTILKQVNVNTTDINTCENGFSGIVNTGLYLDKTGGQLCAGGEAQKDACFQDGGGPLTCGLGTAASRFTVTGIVIWGKSCGQPGVYGVYTNVPYATYRTWIISSITEAIP</sequence>
<dbReference type="InterPro" id="IPR001254">
    <property type="entry name" value="Trypsin_dom"/>
</dbReference>
<dbReference type="SUPFAM" id="SSF50494">
    <property type="entry name" value="Trypsin-like serine proteases"/>
    <property type="match status" value="1"/>
</dbReference>
<dbReference type="PANTHER" id="PTHR24256">
    <property type="entry name" value="TRYPTASE-RELATED"/>
    <property type="match status" value="1"/>
</dbReference>
<name>A0AAW1U4F7_9CUCU</name>
<gene>
    <name evidence="9" type="ORF">WA026_005592</name>
</gene>
<comment type="similarity">
    <text evidence="6">Belongs to the peptidase S1 family. CLIP subfamily.</text>
</comment>
<dbReference type="InterPro" id="IPR009003">
    <property type="entry name" value="Peptidase_S1_PA"/>
</dbReference>
<dbReference type="GO" id="GO:0006508">
    <property type="term" value="P:proteolysis"/>
    <property type="evidence" value="ECO:0007669"/>
    <property type="project" value="InterPro"/>
</dbReference>
<dbReference type="GO" id="GO:0005576">
    <property type="term" value="C:extracellular region"/>
    <property type="evidence" value="ECO:0007669"/>
    <property type="project" value="UniProtKB-SubCell"/>
</dbReference>
<dbReference type="GO" id="GO:0004252">
    <property type="term" value="F:serine-type endopeptidase activity"/>
    <property type="evidence" value="ECO:0007669"/>
    <property type="project" value="InterPro"/>
</dbReference>
<accession>A0AAW1U4F7</accession>
<keyword evidence="10" id="KW-1185">Reference proteome</keyword>
<proteinExistence type="inferred from homology"/>
<organism evidence="9 10">
    <name type="scientific">Henosepilachna vigintioctopunctata</name>
    <dbReference type="NCBI Taxonomy" id="420089"/>
    <lineage>
        <taxon>Eukaryota</taxon>
        <taxon>Metazoa</taxon>
        <taxon>Ecdysozoa</taxon>
        <taxon>Arthropoda</taxon>
        <taxon>Hexapoda</taxon>
        <taxon>Insecta</taxon>
        <taxon>Pterygota</taxon>
        <taxon>Neoptera</taxon>
        <taxon>Endopterygota</taxon>
        <taxon>Coleoptera</taxon>
        <taxon>Polyphaga</taxon>
        <taxon>Cucujiformia</taxon>
        <taxon>Coccinelloidea</taxon>
        <taxon>Coccinellidae</taxon>
        <taxon>Epilachninae</taxon>
        <taxon>Epilachnini</taxon>
        <taxon>Henosepilachna</taxon>
    </lineage>
</organism>
<dbReference type="Gene3D" id="2.40.10.10">
    <property type="entry name" value="Trypsin-like serine proteases"/>
    <property type="match status" value="2"/>
</dbReference>
<dbReference type="PRINTS" id="PR00722">
    <property type="entry name" value="CHYMOTRYPSIN"/>
</dbReference>
<dbReference type="InterPro" id="IPR051487">
    <property type="entry name" value="Ser/Thr_Proteases_Immune/Dev"/>
</dbReference>
<evidence type="ECO:0000313" key="9">
    <source>
        <dbReference type="EMBL" id="KAK9874786.1"/>
    </source>
</evidence>
<dbReference type="Pfam" id="PF00089">
    <property type="entry name" value="Trypsin"/>
    <property type="match status" value="1"/>
</dbReference>
<evidence type="ECO:0000256" key="6">
    <source>
        <dbReference type="ARBA" id="ARBA00024195"/>
    </source>
</evidence>
<evidence type="ECO:0000256" key="2">
    <source>
        <dbReference type="ARBA" id="ARBA00022525"/>
    </source>
</evidence>
<evidence type="ECO:0000256" key="3">
    <source>
        <dbReference type="ARBA" id="ARBA00022729"/>
    </source>
</evidence>
<dbReference type="EMBL" id="JARQZJ010000032">
    <property type="protein sequence ID" value="KAK9874786.1"/>
    <property type="molecule type" value="Genomic_DNA"/>
</dbReference>
<feature type="chain" id="PRO_5043833713" description="Peptidase S1 domain-containing protein" evidence="7">
    <location>
        <begin position="25"/>
        <end position="367"/>
    </location>
</feature>
<protein>
    <recommendedName>
        <fullName evidence="8">Peptidase S1 domain-containing protein</fullName>
    </recommendedName>
</protein>
<dbReference type="AlphaFoldDB" id="A0AAW1U4F7"/>
<dbReference type="InterPro" id="IPR043504">
    <property type="entry name" value="Peptidase_S1_PA_chymotrypsin"/>
</dbReference>
<evidence type="ECO:0000313" key="10">
    <source>
        <dbReference type="Proteomes" id="UP001431783"/>
    </source>
</evidence>
<evidence type="ECO:0000256" key="5">
    <source>
        <dbReference type="ARBA" id="ARBA00023180"/>
    </source>
</evidence>